<dbReference type="EMBL" id="JAIWYP010000001">
    <property type="protein sequence ID" value="KAH3893361.1"/>
    <property type="molecule type" value="Genomic_DNA"/>
</dbReference>
<dbReference type="SMART" id="SM00209">
    <property type="entry name" value="TSP1"/>
    <property type="match status" value="2"/>
</dbReference>
<dbReference type="Gene3D" id="2.60.120.200">
    <property type="match status" value="1"/>
</dbReference>
<dbReference type="OrthoDB" id="6273859at2759"/>
<proteinExistence type="predicted"/>
<keyword evidence="4" id="KW-0677">Repeat</keyword>
<dbReference type="SMART" id="SM00137">
    <property type="entry name" value="MAM"/>
    <property type="match status" value="1"/>
</dbReference>
<dbReference type="CDD" id="cd06263">
    <property type="entry name" value="MAM"/>
    <property type="match status" value="1"/>
</dbReference>
<organism evidence="7 8">
    <name type="scientific">Dreissena polymorpha</name>
    <name type="common">Zebra mussel</name>
    <name type="synonym">Mytilus polymorpha</name>
    <dbReference type="NCBI Taxonomy" id="45954"/>
    <lineage>
        <taxon>Eukaryota</taxon>
        <taxon>Metazoa</taxon>
        <taxon>Spiralia</taxon>
        <taxon>Lophotrochozoa</taxon>
        <taxon>Mollusca</taxon>
        <taxon>Bivalvia</taxon>
        <taxon>Autobranchia</taxon>
        <taxon>Heteroconchia</taxon>
        <taxon>Euheterodonta</taxon>
        <taxon>Imparidentia</taxon>
        <taxon>Neoheterodontei</taxon>
        <taxon>Myida</taxon>
        <taxon>Dreissenoidea</taxon>
        <taxon>Dreissenidae</taxon>
        <taxon>Dreissena</taxon>
    </lineage>
</organism>
<dbReference type="Pfam" id="PF00629">
    <property type="entry name" value="MAM"/>
    <property type="match status" value="1"/>
</dbReference>
<dbReference type="InterPro" id="IPR000884">
    <property type="entry name" value="TSP1_rpt"/>
</dbReference>
<accession>A0A9D4NEU0</accession>
<dbReference type="PANTHER" id="PTHR22906:SF43">
    <property type="entry name" value="PROPERDIN"/>
    <property type="match status" value="1"/>
</dbReference>
<reference evidence="7" key="2">
    <citation type="submission" date="2020-11" db="EMBL/GenBank/DDBJ databases">
        <authorList>
            <person name="McCartney M.A."/>
            <person name="Auch B."/>
            <person name="Kono T."/>
            <person name="Mallez S."/>
            <person name="Becker A."/>
            <person name="Gohl D.M."/>
            <person name="Silverstein K.A.T."/>
            <person name="Koren S."/>
            <person name="Bechman K.B."/>
            <person name="Herman A."/>
            <person name="Abrahante J.E."/>
            <person name="Garbe J."/>
        </authorList>
    </citation>
    <scope>NUCLEOTIDE SEQUENCE</scope>
    <source>
        <strain evidence="7">Duluth1</strain>
        <tissue evidence="7">Whole animal</tissue>
    </source>
</reference>
<dbReference type="FunFam" id="2.20.100.10:FF:000080">
    <property type="entry name" value="SCO-spondin"/>
    <property type="match status" value="1"/>
</dbReference>
<keyword evidence="3" id="KW-0732">Signal</keyword>
<dbReference type="InterPro" id="IPR013320">
    <property type="entry name" value="ConA-like_dom_sf"/>
</dbReference>
<keyword evidence="5" id="KW-1015">Disulfide bond</keyword>
<reference evidence="7" key="1">
    <citation type="journal article" date="2019" name="bioRxiv">
        <title>The Genome of the Zebra Mussel, Dreissena polymorpha: A Resource for Invasive Species Research.</title>
        <authorList>
            <person name="McCartney M.A."/>
            <person name="Auch B."/>
            <person name="Kono T."/>
            <person name="Mallez S."/>
            <person name="Zhang Y."/>
            <person name="Obille A."/>
            <person name="Becker A."/>
            <person name="Abrahante J.E."/>
            <person name="Garbe J."/>
            <person name="Badalamenti J.P."/>
            <person name="Herman A."/>
            <person name="Mangelson H."/>
            <person name="Liachko I."/>
            <person name="Sullivan S."/>
            <person name="Sone E.D."/>
            <person name="Koren S."/>
            <person name="Silverstein K.A.T."/>
            <person name="Beckman K.B."/>
            <person name="Gohl D.M."/>
        </authorList>
    </citation>
    <scope>NUCLEOTIDE SEQUENCE</scope>
    <source>
        <strain evidence="7">Duluth1</strain>
        <tissue evidence="7">Whole animal</tissue>
    </source>
</reference>
<dbReference type="InterPro" id="IPR052065">
    <property type="entry name" value="Compl_asym_regulator"/>
</dbReference>
<evidence type="ECO:0000313" key="8">
    <source>
        <dbReference type="Proteomes" id="UP000828390"/>
    </source>
</evidence>
<dbReference type="PANTHER" id="PTHR22906">
    <property type="entry name" value="PROPERDIN"/>
    <property type="match status" value="1"/>
</dbReference>
<dbReference type="Proteomes" id="UP000828390">
    <property type="component" value="Unassembled WGS sequence"/>
</dbReference>
<dbReference type="InterPro" id="IPR036383">
    <property type="entry name" value="TSP1_rpt_sf"/>
</dbReference>
<dbReference type="PROSITE" id="PS50092">
    <property type="entry name" value="TSP1"/>
    <property type="match status" value="2"/>
</dbReference>
<comment type="caution">
    <text evidence="7">The sequence shown here is derived from an EMBL/GenBank/DDBJ whole genome shotgun (WGS) entry which is preliminary data.</text>
</comment>
<dbReference type="SUPFAM" id="SSF82895">
    <property type="entry name" value="TSP-1 type 1 repeat"/>
    <property type="match status" value="2"/>
</dbReference>
<dbReference type="GO" id="GO:0016020">
    <property type="term" value="C:membrane"/>
    <property type="evidence" value="ECO:0007669"/>
    <property type="project" value="InterPro"/>
</dbReference>
<evidence type="ECO:0000256" key="1">
    <source>
        <dbReference type="ARBA" id="ARBA00004613"/>
    </source>
</evidence>
<evidence type="ECO:0000256" key="5">
    <source>
        <dbReference type="ARBA" id="ARBA00023157"/>
    </source>
</evidence>
<evidence type="ECO:0000256" key="4">
    <source>
        <dbReference type="ARBA" id="ARBA00022737"/>
    </source>
</evidence>
<keyword evidence="8" id="KW-1185">Reference proteome</keyword>
<dbReference type="AlphaFoldDB" id="A0A9D4NEU0"/>
<evidence type="ECO:0000259" key="6">
    <source>
        <dbReference type="PROSITE" id="PS50060"/>
    </source>
</evidence>
<gene>
    <name evidence="7" type="ORF">DPMN_017508</name>
</gene>
<dbReference type="FunFam" id="2.20.100.10:FF:000001">
    <property type="entry name" value="semaphorin-5A isoform X1"/>
    <property type="match status" value="1"/>
</dbReference>
<protein>
    <recommendedName>
        <fullName evidence="6">MAM domain-containing protein</fullName>
    </recommendedName>
</protein>
<dbReference type="InterPro" id="IPR000998">
    <property type="entry name" value="MAM_dom"/>
</dbReference>
<dbReference type="PROSITE" id="PS50060">
    <property type="entry name" value="MAM_2"/>
    <property type="match status" value="1"/>
</dbReference>
<evidence type="ECO:0000313" key="7">
    <source>
        <dbReference type="EMBL" id="KAH3893361.1"/>
    </source>
</evidence>
<sequence length="247" mass="27086">MFIESSAPRVQNETAWLVSPLIQSPGTHFQCFQFWYHMKGLSVGQLNVYQKQDGRFPGNLVWSLSEQQGPDWLSGQVPLDATVGFKLVVEATVGSGYEGDIAVDDFNLTTGFCSSLPVKASRTNLTNTVDGKWGSWYPWSVCSTTCGPGEMSRHRLCNNPRPQNGGLYCDVNDKGEEDLIGCQGPPCPIKGSWSDWSAWAKCSVTCGFGSHYRNRSCDHPAPAHGGVDCETESCTKEPCPSRVVHEI</sequence>
<comment type="subcellular location">
    <subcellularLocation>
        <location evidence="1">Secreted</location>
    </subcellularLocation>
</comment>
<evidence type="ECO:0000256" key="2">
    <source>
        <dbReference type="ARBA" id="ARBA00022525"/>
    </source>
</evidence>
<dbReference type="Pfam" id="PF00090">
    <property type="entry name" value="TSP_1"/>
    <property type="match status" value="2"/>
</dbReference>
<evidence type="ECO:0000256" key="3">
    <source>
        <dbReference type="ARBA" id="ARBA00022729"/>
    </source>
</evidence>
<dbReference type="SUPFAM" id="SSF49899">
    <property type="entry name" value="Concanavalin A-like lectins/glucanases"/>
    <property type="match status" value="1"/>
</dbReference>
<keyword evidence="2" id="KW-0964">Secreted</keyword>
<dbReference type="Gene3D" id="2.20.100.10">
    <property type="entry name" value="Thrombospondin type-1 (TSP1) repeat"/>
    <property type="match status" value="2"/>
</dbReference>
<feature type="domain" description="MAM" evidence="6">
    <location>
        <begin position="1"/>
        <end position="115"/>
    </location>
</feature>
<name>A0A9D4NEU0_DREPO</name>